<feature type="domain" description="Polymerase nucleotidyl transferase" evidence="1">
    <location>
        <begin position="3"/>
        <end position="65"/>
    </location>
</feature>
<dbReference type="InterPro" id="IPR043519">
    <property type="entry name" value="NT_sf"/>
</dbReference>
<keyword evidence="3" id="KW-1185">Reference proteome</keyword>
<dbReference type="EMBL" id="CP002051">
    <property type="protein sequence ID" value="ADI32068.1"/>
    <property type="molecule type" value="Genomic_DNA"/>
</dbReference>
<dbReference type="AlphaFoldDB" id="D7D8H2"/>
<dbReference type="GeneID" id="9234251"/>
<dbReference type="Gene3D" id="3.30.460.10">
    <property type="entry name" value="Beta Polymerase, domain 2"/>
    <property type="match status" value="1"/>
</dbReference>
<sequence length="81" mass="9445">MLPNAEIYVFSGAAENRLTVLSDVDVLVVIDAPLIPRERRRIKADIIWNAEKYGFHVISRIELPMYLKHMRKLVPINKMKQ</sequence>
<dbReference type="STRING" id="591019.Shell_0962"/>
<protein>
    <recommendedName>
        <fullName evidence="1">Polymerase nucleotidyl transferase domain-containing protein</fullName>
    </recommendedName>
</protein>
<evidence type="ECO:0000313" key="3">
    <source>
        <dbReference type="Proteomes" id="UP000002573"/>
    </source>
</evidence>
<dbReference type="Pfam" id="PF01909">
    <property type="entry name" value="NTP_transf_2"/>
    <property type="match status" value="1"/>
</dbReference>
<proteinExistence type="predicted"/>
<dbReference type="Proteomes" id="UP000002573">
    <property type="component" value="Chromosome"/>
</dbReference>
<dbReference type="KEGG" id="shc:Shell_0962"/>
<dbReference type="GO" id="GO:0016779">
    <property type="term" value="F:nucleotidyltransferase activity"/>
    <property type="evidence" value="ECO:0007669"/>
    <property type="project" value="InterPro"/>
</dbReference>
<name>D7D8H2_STAHD</name>
<reference evidence="2 3" key="2">
    <citation type="journal article" date="2011" name="Stand. Genomic Sci.">
        <title>Complete genome sequence of Staphylothermus hellenicus P8.</title>
        <authorList>
            <person name="Anderson I."/>
            <person name="Wirth R."/>
            <person name="Lucas S."/>
            <person name="Copeland A."/>
            <person name="Lapidus A."/>
            <person name="Cheng J.F."/>
            <person name="Goodwin L."/>
            <person name="Pitluck S."/>
            <person name="Davenport K."/>
            <person name="Detter J.C."/>
            <person name="Han C."/>
            <person name="Tapia R."/>
            <person name="Land M."/>
            <person name="Hauser L."/>
            <person name="Pati A."/>
            <person name="Mikhailova N."/>
            <person name="Woyke T."/>
            <person name="Klenk H.P."/>
            <person name="Kyrpides N."/>
            <person name="Ivanova N."/>
        </authorList>
    </citation>
    <scope>NUCLEOTIDE SEQUENCE [LARGE SCALE GENOMIC DNA]</scope>
    <source>
        <strain evidence="3">DSM 12710 / JCM 10830 / BK20S6-10-b1 / P8</strain>
    </source>
</reference>
<evidence type="ECO:0000313" key="2">
    <source>
        <dbReference type="EMBL" id="ADI32068.1"/>
    </source>
</evidence>
<organism evidence="2 3">
    <name type="scientific">Staphylothermus hellenicus (strain DSM 12710 / JCM 10830 / BK20S6-10-b1 / P8)</name>
    <dbReference type="NCBI Taxonomy" id="591019"/>
    <lineage>
        <taxon>Archaea</taxon>
        <taxon>Thermoproteota</taxon>
        <taxon>Thermoprotei</taxon>
        <taxon>Desulfurococcales</taxon>
        <taxon>Desulfurococcaceae</taxon>
        <taxon>Staphylothermus</taxon>
    </lineage>
</organism>
<gene>
    <name evidence="2" type="ordered locus">Shell_0962</name>
</gene>
<reference evidence="3" key="1">
    <citation type="submission" date="2010-05" db="EMBL/GenBank/DDBJ databases">
        <title>Complete sequence of Staphylothermus hellenicus DSM 12710.</title>
        <authorList>
            <consortium name="US DOE Joint Genome Institute"/>
            <person name="Lucas S."/>
            <person name="Copeland A."/>
            <person name="Lapidus A."/>
            <person name="Cheng J.-F."/>
            <person name="Bruce D."/>
            <person name="Goodwin L."/>
            <person name="Pitluck S."/>
            <person name="Davenport K."/>
            <person name="Detter J.C."/>
            <person name="Han C."/>
            <person name="Tapia R."/>
            <person name="Larimer F."/>
            <person name="Land M."/>
            <person name="Hauser L."/>
            <person name="Kyrpides N."/>
            <person name="Mikhailova N."/>
            <person name="Anderson I.J."/>
            <person name="Woyke T."/>
        </authorList>
    </citation>
    <scope>NUCLEOTIDE SEQUENCE [LARGE SCALE GENOMIC DNA]</scope>
    <source>
        <strain evidence="3">DSM 12710 / JCM 10830 / BK20S6-10-b1 / P8</strain>
    </source>
</reference>
<dbReference type="InterPro" id="IPR002934">
    <property type="entry name" value="Polymerase_NTP_transf_dom"/>
</dbReference>
<evidence type="ECO:0000259" key="1">
    <source>
        <dbReference type="Pfam" id="PF01909"/>
    </source>
</evidence>
<dbReference type="RefSeq" id="WP_013143266.1">
    <property type="nucleotide sequence ID" value="NC_014205.1"/>
</dbReference>
<dbReference type="SUPFAM" id="SSF81301">
    <property type="entry name" value="Nucleotidyltransferase"/>
    <property type="match status" value="1"/>
</dbReference>
<dbReference type="HOGENOM" id="CLU_2565895_0_0_2"/>
<accession>D7D8H2</accession>